<sequence>MRVLVTGSSGFVGSWLTEHLAAIGDEVLTLPDEVDIRDRSALVDAVRAAAPEGICHLAGQASVKDSWDDPSTTYAVNTIGVAHLLDAVASCSTPPRVLLVSSAEVYGRVPPEELPIGEDRPFAPPSPYGASKAAAELIGLQAWLGRGTEVVRARPFNHTGPRQRPDFVVPALARQVVEAASGPGELRVGNLAARRDLTDVRDVVRAYRLLLEHGESGGVYNVCRGTSVPISEVLDRLVRLAGVEVRIEVDPARLRPADVPDLRGDPRRIETATGWGPELDLDRTLADVLADAERERARALP</sequence>
<name>A0ABW9QYI9_9ACTN</name>
<dbReference type="SUPFAM" id="SSF51735">
    <property type="entry name" value="NAD(P)-binding Rossmann-fold domains"/>
    <property type="match status" value="1"/>
</dbReference>
<dbReference type="Proteomes" id="UP000437736">
    <property type="component" value="Unassembled WGS sequence"/>
</dbReference>
<dbReference type="Gene3D" id="3.40.50.720">
    <property type="entry name" value="NAD(P)-binding Rossmann-like Domain"/>
    <property type="match status" value="1"/>
</dbReference>
<evidence type="ECO:0000313" key="2">
    <source>
        <dbReference type="EMBL" id="MST34670.1"/>
    </source>
</evidence>
<evidence type="ECO:0000313" key="3">
    <source>
        <dbReference type="Proteomes" id="UP000437736"/>
    </source>
</evidence>
<evidence type="ECO:0000259" key="1">
    <source>
        <dbReference type="Pfam" id="PF16363"/>
    </source>
</evidence>
<protein>
    <submittedName>
        <fullName evidence="2">NAD-dependent epimerase/dehydratase family protein</fullName>
    </submittedName>
</protein>
<dbReference type="Pfam" id="PF16363">
    <property type="entry name" value="GDP_Man_Dehyd"/>
    <property type="match status" value="1"/>
</dbReference>
<gene>
    <name evidence="2" type="ORF">GHK86_18315</name>
</gene>
<accession>A0ABW9QYI9</accession>
<dbReference type="EMBL" id="WJHE01001140">
    <property type="protein sequence ID" value="MST34670.1"/>
    <property type="molecule type" value="Genomic_DNA"/>
</dbReference>
<dbReference type="PANTHER" id="PTHR43000">
    <property type="entry name" value="DTDP-D-GLUCOSE 4,6-DEHYDRATASE-RELATED"/>
    <property type="match status" value="1"/>
</dbReference>
<reference evidence="2 3" key="1">
    <citation type="submission" date="2019-11" db="EMBL/GenBank/DDBJ databases">
        <title>Acidiferrimicrobium australis gen. nov., sp. nov., an acidophilic and obligately heterotrophic, member of the Actinobacteria that catalyses dissimilatory oxido- reduction of iron isolated from metal-rich acidic water in Chile.</title>
        <authorList>
            <person name="Gonzalez D."/>
            <person name="Huber K."/>
            <person name="Hedrich S."/>
            <person name="Rojas-Villalobos C."/>
            <person name="Quatrini R."/>
            <person name="Dinamarca M.A."/>
            <person name="Schwarz A."/>
            <person name="Canales C."/>
            <person name="Nancucheo I."/>
        </authorList>
    </citation>
    <scope>NUCLEOTIDE SEQUENCE [LARGE SCALE GENOMIC DNA]</scope>
    <source>
        <strain evidence="2 3">USS-CCA1</strain>
    </source>
</reference>
<dbReference type="InterPro" id="IPR016040">
    <property type="entry name" value="NAD(P)-bd_dom"/>
</dbReference>
<feature type="domain" description="NAD(P)-binding" evidence="1">
    <location>
        <begin position="34"/>
        <end position="286"/>
    </location>
</feature>
<keyword evidence="3" id="KW-1185">Reference proteome</keyword>
<comment type="caution">
    <text evidence="2">The sequence shown here is derived from an EMBL/GenBank/DDBJ whole genome shotgun (WGS) entry which is preliminary data.</text>
</comment>
<proteinExistence type="predicted"/>
<dbReference type="Gene3D" id="3.90.25.10">
    <property type="entry name" value="UDP-galactose 4-epimerase, domain 1"/>
    <property type="match status" value="1"/>
</dbReference>
<organism evidence="2 3">
    <name type="scientific">Acidiferrimicrobium australe</name>
    <dbReference type="NCBI Taxonomy" id="2664430"/>
    <lineage>
        <taxon>Bacteria</taxon>
        <taxon>Bacillati</taxon>
        <taxon>Actinomycetota</taxon>
        <taxon>Acidimicrobiia</taxon>
        <taxon>Acidimicrobiales</taxon>
        <taxon>Acidimicrobiaceae</taxon>
        <taxon>Acidiferrimicrobium</taxon>
    </lineage>
</organism>
<dbReference type="InterPro" id="IPR036291">
    <property type="entry name" value="NAD(P)-bd_dom_sf"/>
</dbReference>